<sequence>MDELKKARQMVEEPGSNCLHYLRKSHGIPCACELVNRCQHLKPIQEEDVVIFWRKLEIGYDIPEKHRRDMESEMRDLTSLLQEISTGPISNVREVRQLIKGVIHPVLSNDLFTKGRRKMNSTKRDKSHWEYISIAHRKIGKSSGSSSGSGSGSGSRSNPSPRGRGRPPRSGSRRGRGRSSDEAVTGRPSTRPVLSVTGPRSASPLRPLVPESFRSPRAKNSDTFAGNGRKCFKNFLLHFRTSPTKVSEYFRSPAMKELRHFRRLNMASNMQNDPLKIICLFLYICMPNFIVDCVYFLNYLWKISTKGSVLESVLEDVLDDPQCNLGCCLRNATKDFICSTKSSSVATFIWRSISFLLIVGFNIFIFFYEQQPRRIRRNAQFPLMIKKTIIYKILIIRHK</sequence>
<protein>
    <submittedName>
        <fullName evidence="1">Uncharacterized protein</fullName>
    </submittedName>
</protein>
<organism evidence="1 2">
    <name type="scientific">Catharanthus roseus</name>
    <name type="common">Madagascar periwinkle</name>
    <name type="synonym">Vinca rosea</name>
    <dbReference type="NCBI Taxonomy" id="4058"/>
    <lineage>
        <taxon>Eukaryota</taxon>
        <taxon>Viridiplantae</taxon>
        <taxon>Streptophyta</taxon>
        <taxon>Embryophyta</taxon>
        <taxon>Tracheophyta</taxon>
        <taxon>Spermatophyta</taxon>
        <taxon>Magnoliopsida</taxon>
        <taxon>eudicotyledons</taxon>
        <taxon>Gunneridae</taxon>
        <taxon>Pentapetalae</taxon>
        <taxon>asterids</taxon>
        <taxon>lamiids</taxon>
        <taxon>Gentianales</taxon>
        <taxon>Apocynaceae</taxon>
        <taxon>Rauvolfioideae</taxon>
        <taxon>Vinceae</taxon>
        <taxon>Catharanthinae</taxon>
        <taxon>Catharanthus</taxon>
    </lineage>
</organism>
<dbReference type="EMBL" id="CM044707">
    <property type="protein sequence ID" value="KAI5654515.1"/>
    <property type="molecule type" value="Genomic_DNA"/>
</dbReference>
<name>A0ACC0A2N9_CATRO</name>
<proteinExistence type="predicted"/>
<evidence type="ECO:0000313" key="2">
    <source>
        <dbReference type="Proteomes" id="UP001060085"/>
    </source>
</evidence>
<gene>
    <name evidence="1" type="ORF">M9H77_31702</name>
</gene>
<accession>A0ACC0A2N9</accession>
<reference evidence="2" key="1">
    <citation type="journal article" date="2023" name="Nat. Plants">
        <title>Single-cell RNA sequencing provides a high-resolution roadmap for understanding the multicellular compartmentation of specialized metabolism.</title>
        <authorList>
            <person name="Sun S."/>
            <person name="Shen X."/>
            <person name="Li Y."/>
            <person name="Li Y."/>
            <person name="Wang S."/>
            <person name="Li R."/>
            <person name="Zhang H."/>
            <person name="Shen G."/>
            <person name="Guo B."/>
            <person name="Wei J."/>
            <person name="Xu J."/>
            <person name="St-Pierre B."/>
            <person name="Chen S."/>
            <person name="Sun C."/>
        </authorList>
    </citation>
    <scope>NUCLEOTIDE SEQUENCE [LARGE SCALE GENOMIC DNA]</scope>
</reference>
<evidence type="ECO:0000313" key="1">
    <source>
        <dbReference type="EMBL" id="KAI5654515.1"/>
    </source>
</evidence>
<comment type="caution">
    <text evidence="1">The sequence shown here is derived from an EMBL/GenBank/DDBJ whole genome shotgun (WGS) entry which is preliminary data.</text>
</comment>
<keyword evidence="2" id="KW-1185">Reference proteome</keyword>
<dbReference type="Proteomes" id="UP001060085">
    <property type="component" value="Linkage Group LG07"/>
</dbReference>